<dbReference type="InterPro" id="IPR000485">
    <property type="entry name" value="AsnC-type_HTH_dom"/>
</dbReference>
<evidence type="ECO:0000259" key="4">
    <source>
        <dbReference type="PROSITE" id="PS50956"/>
    </source>
</evidence>
<accession>A0ABS8H306</accession>
<dbReference type="InterPro" id="IPR011008">
    <property type="entry name" value="Dimeric_a/b-barrel"/>
</dbReference>
<organism evidence="5 6">
    <name type="scientific">Sphingobium soli</name>
    <dbReference type="NCBI Taxonomy" id="1591116"/>
    <lineage>
        <taxon>Bacteria</taxon>
        <taxon>Pseudomonadati</taxon>
        <taxon>Pseudomonadota</taxon>
        <taxon>Alphaproteobacteria</taxon>
        <taxon>Sphingomonadales</taxon>
        <taxon>Sphingomonadaceae</taxon>
        <taxon>Sphingobium</taxon>
    </lineage>
</organism>
<dbReference type="PROSITE" id="PS50956">
    <property type="entry name" value="HTH_ASNC_2"/>
    <property type="match status" value="1"/>
</dbReference>
<dbReference type="InterPro" id="IPR036388">
    <property type="entry name" value="WH-like_DNA-bd_sf"/>
</dbReference>
<keyword evidence="2" id="KW-0238">DNA-binding</keyword>
<comment type="caution">
    <text evidence="5">The sequence shown here is derived from an EMBL/GenBank/DDBJ whole genome shotgun (WGS) entry which is preliminary data.</text>
</comment>
<dbReference type="PANTHER" id="PTHR30154">
    <property type="entry name" value="LEUCINE-RESPONSIVE REGULATORY PROTEIN"/>
    <property type="match status" value="1"/>
</dbReference>
<evidence type="ECO:0000313" key="6">
    <source>
        <dbReference type="Proteomes" id="UP001198830"/>
    </source>
</evidence>
<dbReference type="InterPro" id="IPR019888">
    <property type="entry name" value="Tscrpt_reg_AsnC-like"/>
</dbReference>
<dbReference type="PANTHER" id="PTHR30154:SF46">
    <property type="entry name" value="TRANSCRIPTIONAL REGULATORY PROTEIN"/>
    <property type="match status" value="1"/>
</dbReference>
<keyword evidence="3" id="KW-0804">Transcription</keyword>
<dbReference type="RefSeq" id="WP_228227007.1">
    <property type="nucleotide sequence ID" value="NZ_JAJGNP010000005.1"/>
</dbReference>
<protein>
    <submittedName>
        <fullName evidence="5">Lrp/AsnC family transcriptional regulator</fullName>
    </submittedName>
</protein>
<evidence type="ECO:0000256" key="3">
    <source>
        <dbReference type="ARBA" id="ARBA00023163"/>
    </source>
</evidence>
<dbReference type="Pfam" id="PF01037">
    <property type="entry name" value="AsnC_trans_reg"/>
    <property type="match status" value="1"/>
</dbReference>
<sequence length="157" mass="17462">MDRFDIAILEALQSDSRRSMADLGERIGLSASACHRRIKAMEEAGLIAGYAARLDPKILGLDLQAFVEISLTSQSRETMDRFENAVADFPEILECHLMAGQADYLLRVAAADLKGFDAIHRDCLARLPGVSAIRTSFAIRRIRDWQGYRLRGLRAPA</sequence>
<reference evidence="5 6" key="1">
    <citation type="submission" date="2021-10" db="EMBL/GenBank/DDBJ databases">
        <title>The diversity and Nitrogen Metabolism of Culturable Nitrate-Utilizing Bacteria Within the Oxygen Minimum Zone of the Changjiang (Yangtze River)Estuary.</title>
        <authorList>
            <person name="Zhang D."/>
            <person name="Zheng J."/>
            <person name="Liu S."/>
            <person name="He W."/>
        </authorList>
    </citation>
    <scope>NUCLEOTIDE SEQUENCE [LARGE SCALE GENOMIC DNA]</scope>
    <source>
        <strain evidence="5 6">FXH275-2</strain>
    </source>
</reference>
<gene>
    <name evidence="5" type="ORF">LL253_09395</name>
</gene>
<dbReference type="InterPro" id="IPR019885">
    <property type="entry name" value="Tscrpt_reg_HTH_AsnC-type_CS"/>
</dbReference>
<dbReference type="Gene3D" id="1.10.10.10">
    <property type="entry name" value="Winged helix-like DNA-binding domain superfamily/Winged helix DNA-binding domain"/>
    <property type="match status" value="1"/>
</dbReference>
<dbReference type="Gene3D" id="3.30.70.920">
    <property type="match status" value="1"/>
</dbReference>
<dbReference type="SMART" id="SM00344">
    <property type="entry name" value="HTH_ASNC"/>
    <property type="match status" value="1"/>
</dbReference>
<dbReference type="PROSITE" id="PS00519">
    <property type="entry name" value="HTH_ASNC_1"/>
    <property type="match status" value="1"/>
</dbReference>
<keyword evidence="1" id="KW-0805">Transcription regulation</keyword>
<dbReference type="CDD" id="cd00090">
    <property type="entry name" value="HTH_ARSR"/>
    <property type="match status" value="1"/>
</dbReference>
<proteinExistence type="predicted"/>
<name>A0ABS8H306_9SPHN</name>
<dbReference type="SUPFAM" id="SSF54909">
    <property type="entry name" value="Dimeric alpha+beta barrel"/>
    <property type="match status" value="1"/>
</dbReference>
<feature type="domain" description="HTH asnC-type" evidence="4">
    <location>
        <begin position="1"/>
        <end position="62"/>
    </location>
</feature>
<dbReference type="SUPFAM" id="SSF46785">
    <property type="entry name" value="Winged helix' DNA-binding domain"/>
    <property type="match status" value="1"/>
</dbReference>
<evidence type="ECO:0000256" key="1">
    <source>
        <dbReference type="ARBA" id="ARBA00023015"/>
    </source>
</evidence>
<dbReference type="InterPro" id="IPR011991">
    <property type="entry name" value="ArsR-like_HTH"/>
</dbReference>
<evidence type="ECO:0000313" key="5">
    <source>
        <dbReference type="EMBL" id="MCC4232906.1"/>
    </source>
</evidence>
<dbReference type="Proteomes" id="UP001198830">
    <property type="component" value="Unassembled WGS sequence"/>
</dbReference>
<dbReference type="EMBL" id="JAJGNP010000005">
    <property type="protein sequence ID" value="MCC4232906.1"/>
    <property type="molecule type" value="Genomic_DNA"/>
</dbReference>
<dbReference type="PRINTS" id="PR00033">
    <property type="entry name" value="HTHASNC"/>
</dbReference>
<dbReference type="Pfam" id="PF13404">
    <property type="entry name" value="HTH_AsnC-type"/>
    <property type="match status" value="1"/>
</dbReference>
<evidence type="ECO:0000256" key="2">
    <source>
        <dbReference type="ARBA" id="ARBA00023125"/>
    </source>
</evidence>
<dbReference type="InterPro" id="IPR036390">
    <property type="entry name" value="WH_DNA-bd_sf"/>
</dbReference>
<dbReference type="InterPro" id="IPR019887">
    <property type="entry name" value="Tscrpt_reg_AsnC/Lrp_C"/>
</dbReference>
<keyword evidence="6" id="KW-1185">Reference proteome</keyword>